<dbReference type="InterPro" id="IPR052341">
    <property type="entry name" value="LOG_family_nucleotidases"/>
</dbReference>
<proteinExistence type="predicted"/>
<dbReference type="GO" id="GO:0005829">
    <property type="term" value="C:cytosol"/>
    <property type="evidence" value="ECO:0007669"/>
    <property type="project" value="TreeGrafter"/>
</dbReference>
<evidence type="ECO:0000313" key="5">
    <source>
        <dbReference type="EMBL" id="QDV22034.1"/>
    </source>
</evidence>
<comment type="catalytic activity">
    <reaction evidence="1">
        <text>AMP + H2O = D-ribose 5-phosphate + adenine</text>
        <dbReference type="Rhea" id="RHEA:20129"/>
        <dbReference type="ChEBI" id="CHEBI:15377"/>
        <dbReference type="ChEBI" id="CHEBI:16708"/>
        <dbReference type="ChEBI" id="CHEBI:78346"/>
        <dbReference type="ChEBI" id="CHEBI:456215"/>
        <dbReference type="EC" id="3.2.2.4"/>
    </reaction>
</comment>
<evidence type="ECO:0000256" key="2">
    <source>
        <dbReference type="ARBA" id="ARBA00011985"/>
    </source>
</evidence>
<feature type="compositionally biased region" description="Acidic residues" evidence="4">
    <location>
        <begin position="1"/>
        <end position="15"/>
    </location>
</feature>
<dbReference type="InterPro" id="IPR031100">
    <property type="entry name" value="LOG_fam"/>
</dbReference>
<dbReference type="Pfam" id="PF03641">
    <property type="entry name" value="Lysine_decarbox"/>
    <property type="match status" value="1"/>
</dbReference>
<evidence type="ECO:0000256" key="4">
    <source>
        <dbReference type="SAM" id="MobiDB-lite"/>
    </source>
</evidence>
<dbReference type="OrthoDB" id="9801098at2"/>
<evidence type="ECO:0000313" key="6">
    <source>
        <dbReference type="Proteomes" id="UP000318017"/>
    </source>
</evidence>
<protein>
    <recommendedName>
        <fullName evidence="3">AMP nucleosidase</fullName>
        <ecNumber evidence="2">3.2.2.4</ecNumber>
    </recommendedName>
    <alternativeName>
        <fullName evidence="3">AMP nucleosidase</fullName>
    </alternativeName>
</protein>
<dbReference type="AlphaFoldDB" id="A0A518G0J1"/>
<dbReference type="PANTHER" id="PTHR43393:SF2">
    <property type="entry name" value="CYTOKININ RIBOSIDE 5'-MONOPHOSPHATE PHOSPHORIBOHYDROLASE"/>
    <property type="match status" value="1"/>
</dbReference>
<dbReference type="RefSeq" id="WP_145072927.1">
    <property type="nucleotide sequence ID" value="NZ_CP036298.1"/>
</dbReference>
<name>A0A518G0J1_9BACT</name>
<dbReference type="Proteomes" id="UP000318017">
    <property type="component" value="Chromosome"/>
</dbReference>
<reference evidence="5 6" key="1">
    <citation type="submission" date="2019-02" db="EMBL/GenBank/DDBJ databases">
        <title>Deep-cultivation of Planctomycetes and their phenomic and genomic characterization uncovers novel biology.</title>
        <authorList>
            <person name="Wiegand S."/>
            <person name="Jogler M."/>
            <person name="Boedeker C."/>
            <person name="Pinto D."/>
            <person name="Vollmers J."/>
            <person name="Rivas-Marin E."/>
            <person name="Kohn T."/>
            <person name="Peeters S.H."/>
            <person name="Heuer A."/>
            <person name="Rast P."/>
            <person name="Oberbeckmann S."/>
            <person name="Bunk B."/>
            <person name="Jeske O."/>
            <person name="Meyerdierks A."/>
            <person name="Storesund J.E."/>
            <person name="Kallscheuer N."/>
            <person name="Luecker S."/>
            <person name="Lage O.M."/>
            <person name="Pohl T."/>
            <person name="Merkel B.J."/>
            <person name="Hornburger P."/>
            <person name="Mueller R.-W."/>
            <person name="Bruemmer F."/>
            <person name="Labrenz M."/>
            <person name="Spormann A.M."/>
            <person name="Op den Camp H."/>
            <person name="Overmann J."/>
            <person name="Amann R."/>
            <person name="Jetten M.S.M."/>
            <person name="Mascher T."/>
            <person name="Medema M.H."/>
            <person name="Devos D.P."/>
            <person name="Kaster A.-K."/>
            <person name="Ovreas L."/>
            <person name="Rohde M."/>
            <person name="Galperin M.Y."/>
            <person name="Jogler C."/>
        </authorList>
    </citation>
    <scope>NUCLEOTIDE SEQUENCE [LARGE SCALE GENOMIC DNA]</scope>
    <source>
        <strain evidence="5 6">Q31a</strain>
    </source>
</reference>
<dbReference type="SUPFAM" id="SSF102405">
    <property type="entry name" value="MCP/YpsA-like"/>
    <property type="match status" value="1"/>
</dbReference>
<feature type="region of interest" description="Disordered" evidence="4">
    <location>
        <begin position="1"/>
        <end position="35"/>
    </location>
</feature>
<dbReference type="EC" id="3.2.2.4" evidence="2"/>
<dbReference type="EMBL" id="CP036298">
    <property type="protein sequence ID" value="QDV22034.1"/>
    <property type="molecule type" value="Genomic_DNA"/>
</dbReference>
<gene>
    <name evidence="5" type="ORF">Q31a_03130</name>
</gene>
<dbReference type="KEGG" id="ahel:Q31a_03130"/>
<sequence length="363" mass="40539">MSDAAEFEEFPEAQGEDVKERPQPADEPADIDLSGPQRADLLAMMQRTIVRLEKDGTSRGDLKILNSTLRELRYAFKVFQPYRRRRKVTVFGSARTRPEQASYQQAVEFGRAMSRHGWMTITGAGGGIMEAGHVGAGKEFSMGLNIMLPFEQSSNAVIHGDPKLVTMKYFFTRKLMFVKECSAVVSLPGGFGTLDETAETLTLLQTGKQTMLPVVLLDAPGGDYWRHFGTFIDQTLLRDGMISPEDRALYMITNSVQAAVDEVLNFYRVYHSMRYVRDTLVLRVSQKLGEAEVSQLNEDFSDILVEGKIEQVPALPEEANEPELADLARLTLRFDRKQLGRLRMLINAINATCPGCDVSPSSS</sequence>
<evidence type="ECO:0000256" key="3">
    <source>
        <dbReference type="ARBA" id="ARBA00031983"/>
    </source>
</evidence>
<evidence type="ECO:0000256" key="1">
    <source>
        <dbReference type="ARBA" id="ARBA00000274"/>
    </source>
</evidence>
<dbReference type="Gene3D" id="3.40.50.450">
    <property type="match status" value="1"/>
</dbReference>
<accession>A0A518G0J1</accession>
<dbReference type="PANTHER" id="PTHR43393">
    <property type="entry name" value="CYTOKININ RIBOSIDE 5'-MONOPHOSPHATE PHOSPHORIBOHYDROLASE"/>
    <property type="match status" value="1"/>
</dbReference>
<keyword evidence="6" id="KW-1185">Reference proteome</keyword>
<dbReference type="GO" id="GO:0008714">
    <property type="term" value="F:AMP nucleosidase activity"/>
    <property type="evidence" value="ECO:0007669"/>
    <property type="project" value="UniProtKB-EC"/>
</dbReference>
<organism evidence="5 6">
    <name type="scientific">Aureliella helgolandensis</name>
    <dbReference type="NCBI Taxonomy" id="2527968"/>
    <lineage>
        <taxon>Bacteria</taxon>
        <taxon>Pseudomonadati</taxon>
        <taxon>Planctomycetota</taxon>
        <taxon>Planctomycetia</taxon>
        <taxon>Pirellulales</taxon>
        <taxon>Pirellulaceae</taxon>
        <taxon>Aureliella</taxon>
    </lineage>
</organism>